<organism evidence="3 4">
    <name type="scientific">Vicia faba</name>
    <name type="common">Broad bean</name>
    <name type="synonym">Faba vulgaris</name>
    <dbReference type="NCBI Taxonomy" id="3906"/>
    <lineage>
        <taxon>Eukaryota</taxon>
        <taxon>Viridiplantae</taxon>
        <taxon>Streptophyta</taxon>
        <taxon>Embryophyta</taxon>
        <taxon>Tracheophyta</taxon>
        <taxon>Spermatophyta</taxon>
        <taxon>Magnoliopsida</taxon>
        <taxon>eudicotyledons</taxon>
        <taxon>Gunneridae</taxon>
        <taxon>Pentapetalae</taxon>
        <taxon>rosids</taxon>
        <taxon>fabids</taxon>
        <taxon>Fabales</taxon>
        <taxon>Fabaceae</taxon>
        <taxon>Papilionoideae</taxon>
        <taxon>50 kb inversion clade</taxon>
        <taxon>NPAAA clade</taxon>
        <taxon>Hologalegina</taxon>
        <taxon>IRL clade</taxon>
        <taxon>Fabeae</taxon>
        <taxon>Vicia</taxon>
    </lineage>
</organism>
<dbReference type="AlphaFoldDB" id="A0AAV1A8D4"/>
<accession>A0AAV1A8D4</accession>
<evidence type="ECO:0000256" key="1">
    <source>
        <dbReference type="SAM" id="MobiDB-lite"/>
    </source>
</evidence>
<feature type="domain" description="BURP" evidence="2">
    <location>
        <begin position="161"/>
        <end position="375"/>
    </location>
</feature>
<dbReference type="PANTHER" id="PTHR31236">
    <property type="entry name" value="BURP DOMAIN PROTEIN USPL1-LIKE"/>
    <property type="match status" value="1"/>
</dbReference>
<protein>
    <recommendedName>
        <fullName evidence="2">BURP domain-containing protein</fullName>
    </recommendedName>
</protein>
<proteinExistence type="predicted"/>
<dbReference type="InterPro" id="IPR044816">
    <property type="entry name" value="BURP"/>
</dbReference>
<feature type="non-terminal residue" evidence="3">
    <location>
        <position position="1"/>
    </location>
</feature>
<feature type="region of interest" description="Disordered" evidence="1">
    <location>
        <begin position="1"/>
        <end position="93"/>
    </location>
</feature>
<gene>
    <name evidence="3" type="ORF">VFH_III198160</name>
</gene>
<name>A0AAV1A8D4_VICFA</name>
<dbReference type="SMART" id="SM01045">
    <property type="entry name" value="BURP"/>
    <property type="match status" value="1"/>
</dbReference>
<sequence>ASEPDVNSRESLNAFNYKHGSSEPDVNSGESLNAFNYKHAASEPDVNSRESPNAFNYKHAASEPDVNSRESPNAFNYKHAASEPDVNSRESPNAFNYKHAASEPDVNSRESPNAFNYKHAASEPDVNSRESSNAFNYKHAASEPDASSETQLHDKPKALVFFFEKNLHDGTKSNLQFMKTSSSNVAKFLPKEVANSIPFSSNKVDYILNKMNIKKGSKGARIVKNTMSECEEEGIKGEEKLCVTSLESMIDFVTSKLGKNVEAFSTEMNKESESQQYKMIAQGVKKLGEKNKVVVCHKVNYPYAVFYCHKTETTKAYSVPLEGVDGIRVKAIVVCHTDTSQWNPKHLAFQVLKVKPGNVPVCHLLPKDNVVWISK</sequence>
<reference evidence="3 4" key="1">
    <citation type="submission" date="2023-01" db="EMBL/GenBank/DDBJ databases">
        <authorList>
            <person name="Kreplak J."/>
        </authorList>
    </citation>
    <scope>NUCLEOTIDE SEQUENCE [LARGE SCALE GENOMIC DNA]</scope>
</reference>
<evidence type="ECO:0000259" key="2">
    <source>
        <dbReference type="PROSITE" id="PS51277"/>
    </source>
</evidence>
<dbReference type="EMBL" id="OX451738">
    <property type="protein sequence ID" value="CAI8605763.1"/>
    <property type="molecule type" value="Genomic_DNA"/>
</dbReference>
<evidence type="ECO:0000313" key="4">
    <source>
        <dbReference type="Proteomes" id="UP001157006"/>
    </source>
</evidence>
<dbReference type="Pfam" id="PF03181">
    <property type="entry name" value="BURP"/>
    <property type="match status" value="1"/>
</dbReference>
<dbReference type="PROSITE" id="PS51277">
    <property type="entry name" value="BURP"/>
    <property type="match status" value="1"/>
</dbReference>
<dbReference type="PANTHER" id="PTHR31236:SF2">
    <property type="entry name" value="BURP DOMAIN PROTEIN RD22"/>
    <property type="match status" value="1"/>
</dbReference>
<dbReference type="InterPro" id="IPR004873">
    <property type="entry name" value="BURP_dom"/>
</dbReference>
<feature type="compositionally biased region" description="Polar residues" evidence="1">
    <location>
        <begin position="24"/>
        <end position="34"/>
    </location>
</feature>
<dbReference type="Proteomes" id="UP001157006">
    <property type="component" value="Chromosome 3"/>
</dbReference>
<keyword evidence="4" id="KW-1185">Reference proteome</keyword>
<evidence type="ECO:0000313" key="3">
    <source>
        <dbReference type="EMBL" id="CAI8605763.1"/>
    </source>
</evidence>